<reference evidence="3" key="1">
    <citation type="submission" date="2023-10" db="EMBL/GenBank/DDBJ databases">
        <title>Genome assembly of Pristionchus species.</title>
        <authorList>
            <person name="Yoshida K."/>
            <person name="Sommer R.J."/>
        </authorList>
    </citation>
    <scope>NUCLEOTIDE SEQUENCE</scope>
    <source>
        <strain evidence="3">RS0144</strain>
    </source>
</reference>
<sequence length="151" mass="16358">FLPSMNPLSVHSLLLFSLLLHDTNAKSSFSSSRGGSYSRGSSSSGGSHLGVSSCSWSLWLSSAASSVVFITTITMKEDQEEQFKTVPLPLKTILPPSSLPHRTFLPNIPPVRLPFPLVTSNPFNPTQKRVENVETPVVENKEAPVSNPPVE</sequence>
<dbReference type="EMBL" id="BTSX01000001">
    <property type="protein sequence ID" value="GMS80585.1"/>
    <property type="molecule type" value="Genomic_DNA"/>
</dbReference>
<evidence type="ECO:0000256" key="2">
    <source>
        <dbReference type="SAM" id="SignalP"/>
    </source>
</evidence>
<feature type="non-terminal residue" evidence="3">
    <location>
        <position position="1"/>
    </location>
</feature>
<organism evidence="3 4">
    <name type="scientific">Pristionchus entomophagus</name>
    <dbReference type="NCBI Taxonomy" id="358040"/>
    <lineage>
        <taxon>Eukaryota</taxon>
        <taxon>Metazoa</taxon>
        <taxon>Ecdysozoa</taxon>
        <taxon>Nematoda</taxon>
        <taxon>Chromadorea</taxon>
        <taxon>Rhabditida</taxon>
        <taxon>Rhabditina</taxon>
        <taxon>Diplogasteromorpha</taxon>
        <taxon>Diplogasteroidea</taxon>
        <taxon>Neodiplogasteridae</taxon>
        <taxon>Pristionchus</taxon>
    </lineage>
</organism>
<accession>A0AAV5SCH7</accession>
<feature type="region of interest" description="Disordered" evidence="1">
    <location>
        <begin position="28"/>
        <end position="47"/>
    </location>
</feature>
<evidence type="ECO:0000313" key="4">
    <source>
        <dbReference type="Proteomes" id="UP001432027"/>
    </source>
</evidence>
<dbReference type="Proteomes" id="UP001432027">
    <property type="component" value="Unassembled WGS sequence"/>
</dbReference>
<evidence type="ECO:0000313" key="3">
    <source>
        <dbReference type="EMBL" id="GMS80585.1"/>
    </source>
</evidence>
<feature type="signal peptide" evidence="2">
    <location>
        <begin position="1"/>
        <end position="25"/>
    </location>
</feature>
<feature type="chain" id="PRO_5043719578" evidence="2">
    <location>
        <begin position="26"/>
        <end position="151"/>
    </location>
</feature>
<proteinExistence type="predicted"/>
<keyword evidence="2" id="KW-0732">Signal</keyword>
<dbReference type="AlphaFoldDB" id="A0AAV5SCH7"/>
<name>A0AAV5SCH7_9BILA</name>
<protein>
    <submittedName>
        <fullName evidence="3">Uncharacterized protein</fullName>
    </submittedName>
</protein>
<comment type="caution">
    <text evidence="3">The sequence shown here is derived from an EMBL/GenBank/DDBJ whole genome shotgun (WGS) entry which is preliminary data.</text>
</comment>
<evidence type="ECO:0000256" key="1">
    <source>
        <dbReference type="SAM" id="MobiDB-lite"/>
    </source>
</evidence>
<keyword evidence="4" id="KW-1185">Reference proteome</keyword>
<gene>
    <name evidence="3" type="ORF">PENTCL1PPCAC_2760</name>
</gene>